<evidence type="ECO:0000313" key="9">
    <source>
        <dbReference type="Proteomes" id="UP000655588"/>
    </source>
</evidence>
<comment type="caution">
    <text evidence="8">The sequence shown here is derived from an EMBL/GenBank/DDBJ whole genome shotgun (WGS) entry which is preliminary data.</text>
</comment>
<evidence type="ECO:0000256" key="1">
    <source>
        <dbReference type="ARBA" id="ARBA00022729"/>
    </source>
</evidence>
<dbReference type="Gene3D" id="2.30.230.10">
    <property type="entry name" value="Lipovitellin, beta-sheet shell regions, chain A"/>
    <property type="match status" value="1"/>
</dbReference>
<keyword evidence="2" id="KW-0758">Storage protein</keyword>
<reference evidence="8" key="1">
    <citation type="submission" date="2019-11" db="EMBL/GenBank/DDBJ databases">
        <title>The nuclear and mitochondrial genomes of Frieseomelitta varia - a highly eusocial stingless bee (Meliponini) with a permanently sterile worker caste.</title>
        <authorList>
            <person name="Freitas F.C.P."/>
            <person name="Lourenco A.P."/>
            <person name="Nunes F.M.F."/>
            <person name="Paschoal A.R."/>
            <person name="Abreu F.C.P."/>
            <person name="Barbin F.O."/>
            <person name="Bataglia L."/>
            <person name="Cardoso-Junior C.A.M."/>
            <person name="Cervoni M.S."/>
            <person name="Silva S.R."/>
            <person name="Dalarmi F."/>
            <person name="Del Lama M.A."/>
            <person name="Depintor T.S."/>
            <person name="Ferreira K.M."/>
            <person name="Goria P.S."/>
            <person name="Jaskot M.C."/>
            <person name="Lago D.C."/>
            <person name="Luna-Lucena D."/>
            <person name="Moda L.M."/>
            <person name="Nascimento L."/>
            <person name="Pedrino M."/>
            <person name="Rabico F.O."/>
            <person name="Sanches F.C."/>
            <person name="Santos D.E."/>
            <person name="Santos C.G."/>
            <person name="Vieira J."/>
            <person name="Lopes T.F."/>
            <person name="Barchuk A.R."/>
            <person name="Hartfelder K."/>
            <person name="Simoes Z.L.P."/>
            <person name="Bitondi M.M.G."/>
            <person name="Pinheiro D.G."/>
        </authorList>
    </citation>
    <scope>NUCLEOTIDE SEQUENCE</scope>
    <source>
        <strain evidence="8">USP_RPSP 00005682</strain>
        <tissue evidence="8">Whole individual</tissue>
    </source>
</reference>
<feature type="transmembrane region" description="Helical" evidence="5">
    <location>
        <begin position="46"/>
        <end position="64"/>
    </location>
</feature>
<evidence type="ECO:0000256" key="4">
    <source>
        <dbReference type="SAM" id="MobiDB-lite"/>
    </source>
</evidence>
<dbReference type="GO" id="GO:0005319">
    <property type="term" value="F:lipid transporter activity"/>
    <property type="evidence" value="ECO:0007669"/>
    <property type="project" value="InterPro"/>
</dbReference>
<dbReference type="PANTHER" id="PTHR23345:SF15">
    <property type="entry name" value="VITELLOGENIN 1-RELATED"/>
    <property type="match status" value="1"/>
</dbReference>
<evidence type="ECO:0000256" key="3">
    <source>
        <dbReference type="PROSITE-ProRule" id="PRU00557"/>
    </source>
</evidence>
<dbReference type="PROSITE" id="PS51211">
    <property type="entry name" value="VITELLOGENIN"/>
    <property type="match status" value="1"/>
</dbReference>
<dbReference type="Pfam" id="PF01347">
    <property type="entry name" value="Vitellogenin_N"/>
    <property type="match status" value="1"/>
</dbReference>
<keyword evidence="9" id="KW-1185">Reference proteome</keyword>
<dbReference type="PROSITE" id="PS51233">
    <property type="entry name" value="VWFD"/>
    <property type="match status" value="1"/>
</dbReference>
<gene>
    <name evidence="8" type="ORF">E2986_07996</name>
</gene>
<feature type="domain" description="VWFD" evidence="7">
    <location>
        <begin position="3291"/>
        <end position="3473"/>
    </location>
</feature>
<feature type="region of interest" description="Disordered" evidence="4">
    <location>
        <begin position="326"/>
        <end position="361"/>
    </location>
</feature>
<feature type="domain" description="Vitellogenin" evidence="6">
    <location>
        <begin position="72"/>
        <end position="940"/>
    </location>
</feature>
<evidence type="ECO:0000256" key="2">
    <source>
        <dbReference type="ARBA" id="ARBA00022761"/>
    </source>
</evidence>
<proteinExistence type="predicted"/>
<dbReference type="Pfam" id="PF09172">
    <property type="entry name" value="Vit_open_b-sht"/>
    <property type="match status" value="1"/>
</dbReference>
<evidence type="ECO:0000313" key="8">
    <source>
        <dbReference type="EMBL" id="KAF3423520.1"/>
    </source>
</evidence>
<dbReference type="InterPro" id="IPR001747">
    <property type="entry name" value="Vitellogenin_N"/>
</dbReference>
<keyword evidence="5" id="KW-0812">Transmembrane</keyword>
<keyword evidence="5" id="KW-0472">Membrane</keyword>
<dbReference type="SUPFAM" id="SSF56968">
    <property type="entry name" value="Lipovitellin-phosvitin complex, beta-sheet shell regions"/>
    <property type="match status" value="2"/>
</dbReference>
<dbReference type="InterPro" id="IPR015816">
    <property type="entry name" value="Vitellinogen_b-sht_N"/>
</dbReference>
<accession>A0A833VRW1</accession>
<dbReference type="SMART" id="SM00638">
    <property type="entry name" value="LPD_N"/>
    <property type="match status" value="1"/>
</dbReference>
<dbReference type="InterPro" id="IPR001846">
    <property type="entry name" value="VWF_type-D"/>
</dbReference>
<dbReference type="SMART" id="SM01169">
    <property type="entry name" value="DUF1943"/>
    <property type="match status" value="1"/>
</dbReference>
<dbReference type="Proteomes" id="UP000655588">
    <property type="component" value="Unassembled WGS sequence"/>
</dbReference>
<dbReference type="InterPro" id="IPR015819">
    <property type="entry name" value="Lipid_transp_b-sht_shell"/>
</dbReference>
<evidence type="ECO:0008006" key="10">
    <source>
        <dbReference type="Google" id="ProtNLM"/>
    </source>
</evidence>
<protein>
    <recommendedName>
        <fullName evidence="10">Apolipophorin</fullName>
    </recommendedName>
</protein>
<dbReference type="InterPro" id="IPR050733">
    <property type="entry name" value="Vitellogenin/Apolipophorin"/>
</dbReference>
<name>A0A833VRW1_9HYME</name>
<dbReference type="SMART" id="SM00216">
    <property type="entry name" value="VWD"/>
    <property type="match status" value="1"/>
</dbReference>
<sequence length="3888" mass="445507">MLQEGSSTYDIVFRSPKCAEPRANSFILKAASRLQRTQGDETRGRVAIFFLFVISLVFASVKSVRADKKFKYEKNVSYWYRYSVDVSTNLGNVSSLSLPDFLGNESTLRLDTDLVVRFSGPCEGSLKFENASLSHDPRKYNPEFPDRAGAEFKVNLERFSLRFAFDDGRIEELCPDKRDPVWALNLKRGVLSMLQNTMHRFDVDYRANELDVNGICETSYRFHEVRQTSLIVKKTKNLSNCLHGAKHFSVIRSNAYKSPRSDASGPRHPLLQSRSDCELTIDHNVYEKIVCNELHLLTPLSSGNTGARTKSTTTLQLIKESRNDYSYSDEYEQSDDYGATREEDEGKNEKDKHGRGSTKRTNLLYDYSKTPKTVHGELRSARDLLKTMCRLGMSVDELQQRFSETFTAFIQSARLLDYSSLSQLFVRAHGICKTGKTATFNLTFDLFGESVNVFELTTRLEGFEYYAEKFFGPDGPYSNEKVSGFFKYLFRNLRAAPEEKEDYWERVKSLPNVIDNEFIEPRISFSYKIFGSDLRYSMYNNDREIREALTRINPWEKFHQIASGKEIHYENAIMFLDSTYVAPMISGLPNDNIFKVAFDTPGSLVNRELSAMVAFDTNTHNVTVLLKSAGNSLVAEGTYKSTENETFVDIGFDINGTKHLDASFGYAIKKFQYGHTISPQMHLIVNNERVAAFSGTIRNAQKNNVSQCDVDLTFQTKRVWSKLGGYIVRRNVSLTSVFQLEYQLQRMPKKETLRLELSSFNRSLKPITHKTVDLELQSSAYPQLNTEIKASYKQALGQLELRAEVNSRPHLKDDRHKLTALLSVFYSRMYFQNQDTKVSALFAITKPIQNLDVKIGINHCAMVPESKTDLVIGYAPEENPALFSIRNFFLCLGKEINLMVNLIMPRGLTFAMEGHINLTIPNFNSMLVDVRITERSKRTYELDLAGTWFSGHNMTARGTYSDRSIATIVNHSLKLILKSPSFANDFLINCKVYRNYSDVRIDLHVEQLEQDKYAFILTHTVVTPTNIVSYVEGRYKGNVYSVMTEIDTRREISMEIHLDKWRDVHLILSGINEENKKRFGAEVKWDANRDPALKLAFFFSLDHQTAQLPALSSSEEQLAERNVSTMVTLTYPGRFVVCSCHVTARGYYDYIVDAAVDWNPEETIKLFVATEYNVNRWIKSVSLDTRLLMPFENWKNTALSVRYEQEQNRVKLDGSAHWRDSQKLIAELEGIVAEHDNVKEWKANCGISSTVHDISSTTVNVTHKIIHSETADTHLLIKYHPDNVIDAWSVWYLDKESDDIFNLTGNLHLESPVTRYKVTDLRCQLQVLPDSKFLGATNLNLDKKTYTGKLIGDLRRLRESMVEFNVTTPLEKFAFVRGRFGFSQRNRHVVAEVLTPANSIGFEVLYQFFTPYHDFDVRLSLATPLEILQKLLLIAKLNGREADFRVGYNRIMAGFQGVWRYRNITDFHYSYMLFTPLEGFEETGIVTKLILTRTEDDRLDVDTEFSVRVSDKKFSDMKLGVRARAGSKPAPITIPIKSPIVTADQTKLDDTELTTERTELDQLSEDYDEPTSLHWHGEIEIYPVIIEPIKGELDVDSDGPTYKIAGGLQYLQKKKILLENTFWMEDLFNMKNELNLIVPFELFNEIVCSNAFIVNMETLNYKMEAVVNVRRNVTWYETGLLATYIYHESEVDDSQLHVLHLNVKTPIDSLKFINANTSLDIDENFYRAKVGIRAPDSVIDLFGSLETEETLLDTVLTVEVNTPLLKVPRSTVTAKRDFTAKEKYAKIGCDIAEPVGLSFQSSWYAKDDKVKAFLVFKSWIESMRNVEVQASYSNAIASNGTASLNVLARHQLDRQYKLLGNYSDSVIKAELYTPCSNGKPHFEFHGNVMKESDTLHRFDGELRNRVNSSVDAVSGVVELTKNGTLRAFEATARPKGAEVGEKDDLVLKLKREKYGLNAALIGRTVNGSLDANFVNSLNWDVRARANLPNQNDDAVIRFVSFMNVQVNDNTTLYVHAETPLPDVRNVTLIGNVLTSNNSGDIRANGWLNEHARQMILQWRFVYMADMFGRALIGSEGPNLDSKLFDGRLFFKNPRRAFRNVDVGFDLDVDREKWKFGANATVGFRNQENIDGVFAVRLPPPNNDDHRVLISYHANQGMKDASYVVGYNAVRAKTNYASDGSIHMGTRDINGHLRASWGMLPVQSVNNLLNISFDNKEVELKYSLYTPKFQEQQETLVLLFNYDGTQDINKRLINAEIYCPASTRIASANVSYESFLNVNGTINTAFPVANVSSLGCQFIVLTTPQRNKRYAKLYWPRNTAIVNSDYNYQSKNLNSDFEGILHAEVPLNTRHIGHLTYGYKKRPQITTGYAKLTYNGQKVLHGQYNLKSESRAGFEQDRTQITIENMYKPIGILYINQYEYSAGNAGTNLPTVELKQVNLYRLDNRTALNVTGESRIRTTHTGQDIHLKAIHLNKTLQLRTEYEVLPGEFDQTSWLSLAEDAWVSYSVNILNKTTEEVSNQFLVLNVSYPRRNFSLDGSYWISSEELKSAVKLDWDQETARPRTVGALFNWTKLSSGDNGMHHRAIFALIHPSFLKETSLTGEIKTRNFRDSVDVRLVADYSTDPSKLFEFSASYRNESEPPIFKKHSYKIAGNHPSTRFELDVQGFVYERNSSLFEMMNNGRYNRRFTTRDAGKLNARLDLNRDELLFQREYNDAVKYLNVRYYSFDRKYVVNGSVINTPGLNATGAFFFHPTEKLTWMMLNYTPDAVESLRMYGNIPDARNAVFDIWRTYEEDFTVSDVSFYLKLNHSRLITSTLRWRPELKADIIALVKNTAMDTYNGINNDIYYWKQYIKIETVNVISDVWDDAQSDIQGFVDDWNNLKELETDFEELKIYLNKSYNANDFYIKDIVLFGSYIIDELSLRSHIESLPNILNEIWELMGESGQAIRNSILWVIETIKNALNKIPEITAAILRGDMISQVANIIDGLLEKYDKFVKDLHVSFIKYIGNIWGEISQTISQQWNRFLLMIEPIFIRFIHYLETVVWKASKEIVDFLYDRRNDLISSPYFDRFSNFTQDIDRFYRDIKGNDIVTNIQKYSSLTIQFLKDRYFTFVPFGKELKDVVDEIVTELKELQKLPSIRYGLEKMQQVYDRACYVYEYFEIRAKVENIIRLIHSKLIDASQTALQAESRYREAKTKFIFDPREGLMCLEQKLPMSWHSFNQTPEFHEIPEFRTISDASSYFTSSDMSFWRFYRYKPYMDPLNWLPPFRGNHMISVLRIILDHLISLVLISAQAMIIGLQHFITFDGRHVEFMGPCTYLLARDFVRDTFAILLEYQQQFDRVTHKIIVLLGKDALELDFFNDSIKFISKQSSDTTNNFVLPAELENGTTYVYQVESVVTVERKENQFRLECNLKFDLCTLELSGWYHGKTAGILGTMNYEPTDDTTASNGIVTKDVKAFAESWSIDRDASDRCSMNNSHAIETAETSNVMSKSQGNFTVVEFCNDLFVNKSSEFLGCFDIIEPEEYSKMCTASESRAEACTVALSYMQICMFHDTYLRIPDICSSCSMIDGNQIAEGQFAKLEGDRVPRSTDVVFIVEGKECNRGVRENRSIEQLVTQLSKELKDQGLVDNRWSLVTFGADGVFDHPRSIVFDGQLFTKNVARFIDYFDHVQVGDGSRDIFAAIAFASKLVFRTGVSKTFILMPCSHCEPENQTLDYSVIHEVLLEHDITLHILMDGDFEFEKERLNKIFYGLDATKSYTKKDARTLTGDIDLRRQVKLSKSALGYCTPLSLEINGTIFSGDKLRFDKLASIKKFASVFSKRVALTAQPNPCQNCECTADNSGVTRMECIPCIYPTPVSVDYETFNLNDSLASLDPLNIDYGQIDIDDS</sequence>
<keyword evidence="1" id="KW-0732">Signal</keyword>
<evidence type="ECO:0000259" key="6">
    <source>
        <dbReference type="PROSITE" id="PS51211"/>
    </source>
</evidence>
<dbReference type="GO" id="GO:0045735">
    <property type="term" value="F:nutrient reservoir activity"/>
    <property type="evidence" value="ECO:0007669"/>
    <property type="project" value="UniProtKB-KW"/>
</dbReference>
<evidence type="ECO:0000256" key="5">
    <source>
        <dbReference type="SAM" id="Phobius"/>
    </source>
</evidence>
<dbReference type="PANTHER" id="PTHR23345">
    <property type="entry name" value="VITELLOGENIN-RELATED"/>
    <property type="match status" value="1"/>
</dbReference>
<comment type="caution">
    <text evidence="3">Lacks conserved residue(s) required for the propagation of feature annotation.</text>
</comment>
<evidence type="ECO:0000259" key="7">
    <source>
        <dbReference type="PROSITE" id="PS51233"/>
    </source>
</evidence>
<dbReference type="EMBL" id="WNWW01000560">
    <property type="protein sequence ID" value="KAF3423520.1"/>
    <property type="molecule type" value="Genomic_DNA"/>
</dbReference>
<organism evidence="8 9">
    <name type="scientific">Frieseomelitta varia</name>
    <dbReference type="NCBI Taxonomy" id="561572"/>
    <lineage>
        <taxon>Eukaryota</taxon>
        <taxon>Metazoa</taxon>
        <taxon>Ecdysozoa</taxon>
        <taxon>Arthropoda</taxon>
        <taxon>Hexapoda</taxon>
        <taxon>Insecta</taxon>
        <taxon>Pterygota</taxon>
        <taxon>Neoptera</taxon>
        <taxon>Endopterygota</taxon>
        <taxon>Hymenoptera</taxon>
        <taxon>Apocrita</taxon>
        <taxon>Aculeata</taxon>
        <taxon>Apoidea</taxon>
        <taxon>Anthophila</taxon>
        <taxon>Apidae</taxon>
        <taxon>Frieseomelitta</taxon>
    </lineage>
</organism>
<dbReference type="InterPro" id="IPR015255">
    <property type="entry name" value="Vitellinogen_open_b-sht"/>
</dbReference>
<dbReference type="Pfam" id="PF00094">
    <property type="entry name" value="VWD"/>
    <property type="match status" value="1"/>
</dbReference>
<keyword evidence="5" id="KW-1133">Transmembrane helix</keyword>